<evidence type="ECO:0000256" key="3">
    <source>
        <dbReference type="ARBA" id="ARBA00022842"/>
    </source>
</evidence>
<evidence type="ECO:0000259" key="4">
    <source>
        <dbReference type="SMART" id="SM00922"/>
    </source>
</evidence>
<dbReference type="InterPro" id="IPR046945">
    <property type="entry name" value="RHMD-like"/>
</dbReference>
<evidence type="ECO:0000313" key="5">
    <source>
        <dbReference type="EMBL" id="SVB54795.1"/>
    </source>
</evidence>
<dbReference type="EMBL" id="UINC01046583">
    <property type="protein sequence ID" value="SVB54795.1"/>
    <property type="molecule type" value="Genomic_DNA"/>
</dbReference>
<dbReference type="InterPro" id="IPR013341">
    <property type="entry name" value="Mandelate_racemase_N_dom"/>
</dbReference>
<name>A0A382EWD1_9ZZZZ</name>
<dbReference type="CDD" id="cd03316">
    <property type="entry name" value="MR_like"/>
    <property type="match status" value="1"/>
</dbReference>
<dbReference type="GO" id="GO:0016052">
    <property type="term" value="P:carbohydrate catabolic process"/>
    <property type="evidence" value="ECO:0007669"/>
    <property type="project" value="TreeGrafter"/>
</dbReference>
<feature type="domain" description="Mandelate racemase/muconate lactonizing enzyme C-terminal" evidence="4">
    <location>
        <begin position="140"/>
        <end position="240"/>
    </location>
</feature>
<evidence type="ECO:0000256" key="2">
    <source>
        <dbReference type="ARBA" id="ARBA00022723"/>
    </source>
</evidence>
<dbReference type="PANTHER" id="PTHR13794">
    <property type="entry name" value="ENOLASE SUPERFAMILY, MANDELATE RACEMASE"/>
    <property type="match status" value="1"/>
</dbReference>
<dbReference type="SUPFAM" id="SSF54826">
    <property type="entry name" value="Enolase N-terminal domain-like"/>
    <property type="match status" value="1"/>
</dbReference>
<accession>A0A382EWD1</accession>
<dbReference type="Pfam" id="PF13378">
    <property type="entry name" value="MR_MLE_C"/>
    <property type="match status" value="1"/>
</dbReference>
<dbReference type="GO" id="GO:0016836">
    <property type="term" value="F:hydro-lyase activity"/>
    <property type="evidence" value="ECO:0007669"/>
    <property type="project" value="TreeGrafter"/>
</dbReference>
<keyword evidence="2" id="KW-0479">Metal-binding</keyword>
<dbReference type="Pfam" id="PF02746">
    <property type="entry name" value="MR_MLE_N"/>
    <property type="match status" value="1"/>
</dbReference>
<evidence type="ECO:0000256" key="1">
    <source>
        <dbReference type="ARBA" id="ARBA00001946"/>
    </source>
</evidence>
<proteinExistence type="predicted"/>
<comment type="cofactor">
    <cofactor evidence="1">
        <name>Mg(2+)</name>
        <dbReference type="ChEBI" id="CHEBI:18420"/>
    </cofactor>
</comment>
<dbReference type="SFLD" id="SFLDS00001">
    <property type="entry name" value="Enolase"/>
    <property type="match status" value="1"/>
</dbReference>
<dbReference type="AlphaFoldDB" id="A0A382EWD1"/>
<dbReference type="Gene3D" id="3.30.390.10">
    <property type="entry name" value="Enolase-like, N-terminal domain"/>
    <property type="match status" value="1"/>
</dbReference>
<dbReference type="InterPro" id="IPR029017">
    <property type="entry name" value="Enolase-like_N"/>
</dbReference>
<dbReference type="SUPFAM" id="SSF51604">
    <property type="entry name" value="Enolase C-terminal domain-like"/>
    <property type="match status" value="1"/>
</dbReference>
<dbReference type="Gene3D" id="3.20.20.120">
    <property type="entry name" value="Enolase-like C-terminal domain"/>
    <property type="match status" value="1"/>
</dbReference>
<reference evidence="5" key="1">
    <citation type="submission" date="2018-05" db="EMBL/GenBank/DDBJ databases">
        <authorList>
            <person name="Lanie J.A."/>
            <person name="Ng W.-L."/>
            <person name="Kazmierczak K.M."/>
            <person name="Andrzejewski T.M."/>
            <person name="Davidsen T.M."/>
            <person name="Wayne K.J."/>
            <person name="Tettelin H."/>
            <person name="Glass J.I."/>
            <person name="Rusch D."/>
            <person name="Podicherti R."/>
            <person name="Tsui H.-C.T."/>
            <person name="Winkler M.E."/>
        </authorList>
    </citation>
    <scope>NUCLEOTIDE SEQUENCE</scope>
</reference>
<organism evidence="5">
    <name type="scientific">marine metagenome</name>
    <dbReference type="NCBI Taxonomy" id="408172"/>
    <lineage>
        <taxon>unclassified sequences</taxon>
        <taxon>metagenomes</taxon>
        <taxon>ecological metagenomes</taxon>
    </lineage>
</organism>
<keyword evidence="3" id="KW-0460">Magnesium</keyword>
<dbReference type="GO" id="GO:0000287">
    <property type="term" value="F:magnesium ion binding"/>
    <property type="evidence" value="ECO:0007669"/>
    <property type="project" value="TreeGrafter"/>
</dbReference>
<dbReference type="InterPro" id="IPR029065">
    <property type="entry name" value="Enolase_C-like"/>
</dbReference>
<dbReference type="InterPro" id="IPR036849">
    <property type="entry name" value="Enolase-like_C_sf"/>
</dbReference>
<sequence>MKVIGIRTRPYFFELDRFMGDANFPSGNKQMSGMIVYVDTDEGISGISISSPGTDNAIKTLEPRLIGKDPRGVKGLWKIMIDAVFKGGNEGTMNDAIGAIDVALWDLKAKINVEPLWKTLGGSTRYVKVYASGIDLPLTDQEIADFYQNAASQGISAGKLKVGIDRDSDIRRIGIMNDALKKSGKPVQLLIDSNEYWSPKQAIRNIRAIEERFEVFWVEEPARRWDYRGLRKVSQSVTAAVATGENLADIKDFTPLFQNQAVDVAQIGMGTSGITGMMKVADMAYGYEIPVSLMNSPVNYEAPAASAIPNHIMMEVFHDRDAGILATDSTIKDGYLVLGDTPGNGLTIDESSLAKLATNPTDNSSASALGRRRGAGLLEIPTNETEALDE</sequence>
<dbReference type="PANTHER" id="PTHR13794:SF58">
    <property type="entry name" value="MITOCHONDRIAL ENOLASE SUPERFAMILY MEMBER 1"/>
    <property type="match status" value="1"/>
</dbReference>
<protein>
    <recommendedName>
        <fullName evidence="4">Mandelate racemase/muconate lactonizing enzyme C-terminal domain-containing protein</fullName>
    </recommendedName>
</protein>
<dbReference type="SMART" id="SM00922">
    <property type="entry name" value="MR_MLE"/>
    <property type="match status" value="1"/>
</dbReference>
<dbReference type="InterPro" id="IPR013342">
    <property type="entry name" value="Mandelate_racemase_C"/>
</dbReference>
<gene>
    <name evidence="5" type="ORF">METZ01_LOCUS207649</name>
</gene>